<evidence type="ECO:0000259" key="1">
    <source>
        <dbReference type="Pfam" id="PF25934"/>
    </source>
</evidence>
<organism evidence="2 3">
    <name type="scientific">Halopelagius fulvigenes</name>
    <dbReference type="NCBI Taxonomy" id="1198324"/>
    <lineage>
        <taxon>Archaea</taxon>
        <taxon>Methanobacteriati</taxon>
        <taxon>Methanobacteriota</taxon>
        <taxon>Stenosarchaea group</taxon>
        <taxon>Halobacteria</taxon>
        <taxon>Halobacteriales</taxon>
        <taxon>Haloferacaceae</taxon>
    </lineage>
</organism>
<protein>
    <recommendedName>
        <fullName evidence="1">DUF7979 domain-containing protein</fullName>
    </recommendedName>
</protein>
<name>A0ABD5TUN6_9EURY</name>
<dbReference type="Pfam" id="PF25934">
    <property type="entry name" value="DUF7979"/>
    <property type="match status" value="1"/>
</dbReference>
<reference evidence="2 3" key="1">
    <citation type="journal article" date="2019" name="Int. J. Syst. Evol. Microbiol.">
        <title>The Global Catalogue of Microorganisms (GCM) 10K type strain sequencing project: providing services to taxonomists for standard genome sequencing and annotation.</title>
        <authorList>
            <consortium name="The Broad Institute Genomics Platform"/>
            <consortium name="The Broad Institute Genome Sequencing Center for Infectious Disease"/>
            <person name="Wu L."/>
            <person name="Ma J."/>
        </authorList>
    </citation>
    <scope>NUCLEOTIDE SEQUENCE [LARGE SCALE GENOMIC DNA]</scope>
    <source>
        <strain evidence="2 3">YIM 94188</strain>
    </source>
</reference>
<proteinExistence type="predicted"/>
<feature type="domain" description="DUF7979" evidence="1">
    <location>
        <begin position="26"/>
        <end position="75"/>
    </location>
</feature>
<evidence type="ECO:0000313" key="2">
    <source>
        <dbReference type="EMBL" id="MFC6824266.1"/>
    </source>
</evidence>
<gene>
    <name evidence="2" type="ORF">ACFQEV_04545</name>
</gene>
<dbReference type="AlphaFoldDB" id="A0ABD5TUN6"/>
<dbReference type="EMBL" id="JBHSXH010000009">
    <property type="protein sequence ID" value="MFC6824266.1"/>
    <property type="molecule type" value="Genomic_DNA"/>
</dbReference>
<dbReference type="InterPro" id="IPR058285">
    <property type="entry name" value="DUF7979"/>
</dbReference>
<sequence length="76" mass="8130">MSQTARDGASDGSADRSDVVAIAPESIEADARVRDFDQLSESAQRAFVSGDAADVAAASDLERGDVVRYTEYYRVV</sequence>
<dbReference type="Proteomes" id="UP001596408">
    <property type="component" value="Unassembled WGS sequence"/>
</dbReference>
<dbReference type="RefSeq" id="WP_379692988.1">
    <property type="nucleotide sequence ID" value="NZ_JBHSXH010000009.1"/>
</dbReference>
<evidence type="ECO:0000313" key="3">
    <source>
        <dbReference type="Proteomes" id="UP001596408"/>
    </source>
</evidence>
<comment type="caution">
    <text evidence="2">The sequence shown here is derived from an EMBL/GenBank/DDBJ whole genome shotgun (WGS) entry which is preliminary data.</text>
</comment>
<keyword evidence="3" id="KW-1185">Reference proteome</keyword>
<accession>A0ABD5TUN6</accession>